<organism evidence="1 2">
    <name type="scientific">Phytophthora fragariaefolia</name>
    <dbReference type="NCBI Taxonomy" id="1490495"/>
    <lineage>
        <taxon>Eukaryota</taxon>
        <taxon>Sar</taxon>
        <taxon>Stramenopiles</taxon>
        <taxon>Oomycota</taxon>
        <taxon>Peronosporomycetes</taxon>
        <taxon>Peronosporales</taxon>
        <taxon>Peronosporaceae</taxon>
        <taxon>Phytophthora</taxon>
    </lineage>
</organism>
<dbReference type="Proteomes" id="UP001165121">
    <property type="component" value="Unassembled WGS sequence"/>
</dbReference>
<reference evidence="1" key="1">
    <citation type="submission" date="2023-04" db="EMBL/GenBank/DDBJ databases">
        <title>Phytophthora fragariaefolia NBRC 109709.</title>
        <authorList>
            <person name="Ichikawa N."/>
            <person name="Sato H."/>
            <person name="Tonouchi N."/>
        </authorList>
    </citation>
    <scope>NUCLEOTIDE SEQUENCE</scope>
    <source>
        <strain evidence="1">NBRC 109709</strain>
    </source>
</reference>
<protein>
    <submittedName>
        <fullName evidence="1">Unnamed protein product</fullName>
    </submittedName>
</protein>
<evidence type="ECO:0000313" key="2">
    <source>
        <dbReference type="Proteomes" id="UP001165121"/>
    </source>
</evidence>
<keyword evidence="2" id="KW-1185">Reference proteome</keyword>
<comment type="caution">
    <text evidence="1">The sequence shown here is derived from an EMBL/GenBank/DDBJ whole genome shotgun (WGS) entry which is preliminary data.</text>
</comment>
<sequence>MLDQWRIALLINRQADVDGPAATKAVGEWMYYVRRTSWSRSPSATKGKVSADELTASPSCFNDDYRNIAKYKRRRLQLAHCLNRNEGPETTSPECLLG</sequence>
<dbReference type="AlphaFoldDB" id="A0A9W6Y564"/>
<accession>A0A9W6Y564</accession>
<proteinExistence type="predicted"/>
<evidence type="ECO:0000313" key="1">
    <source>
        <dbReference type="EMBL" id="GMF53516.1"/>
    </source>
</evidence>
<gene>
    <name evidence="1" type="ORF">Pfra01_002214800</name>
</gene>
<dbReference type="EMBL" id="BSXT01003291">
    <property type="protein sequence ID" value="GMF53516.1"/>
    <property type="molecule type" value="Genomic_DNA"/>
</dbReference>
<name>A0A9W6Y564_9STRA</name>